<dbReference type="InterPro" id="IPR049261">
    <property type="entry name" value="RecA-like_C"/>
</dbReference>
<evidence type="ECO:0000256" key="3">
    <source>
        <dbReference type="ARBA" id="ARBA00023172"/>
    </source>
</evidence>
<evidence type="ECO:0000313" key="6">
    <source>
        <dbReference type="Proteomes" id="UP000280073"/>
    </source>
</evidence>
<dbReference type="SUPFAM" id="SSF54752">
    <property type="entry name" value="RecA protein, C-terminal domain"/>
    <property type="match status" value="1"/>
</dbReference>
<dbReference type="Pfam" id="PF21096">
    <property type="entry name" value="RecA_C"/>
    <property type="match status" value="1"/>
</dbReference>
<feature type="domain" description="RecA-like C-terminal" evidence="4">
    <location>
        <begin position="1"/>
        <end position="54"/>
    </location>
</feature>
<dbReference type="Proteomes" id="UP000280073">
    <property type="component" value="Unassembled WGS sequence"/>
</dbReference>
<proteinExistence type="predicted"/>
<dbReference type="PANTHER" id="PTHR45900:SF1">
    <property type="entry name" value="MITOCHONDRIAL DNA REPAIR PROTEIN RECA HOMOLOG-RELATED"/>
    <property type="match status" value="1"/>
</dbReference>
<keyword evidence="1" id="KW-0547">Nucleotide-binding</keyword>
<evidence type="ECO:0000256" key="2">
    <source>
        <dbReference type="ARBA" id="ARBA00022840"/>
    </source>
</evidence>
<comment type="caution">
    <text evidence="5">The sequence shown here is derived from an EMBL/GenBank/DDBJ whole genome shotgun (WGS) entry which is preliminary data.</text>
</comment>
<dbReference type="GO" id="GO:0003697">
    <property type="term" value="F:single-stranded DNA binding"/>
    <property type="evidence" value="ECO:0007669"/>
    <property type="project" value="InterPro"/>
</dbReference>
<sequence length="77" mass="8738">LVDLAVQQDIVQKAGAWYSYQGNKIGQGKNNVIRYFEENTQIAEEIERNIREQLLTTGTNGAVQIEDEEEPDLLLES</sequence>
<reference evidence="5 6" key="1">
    <citation type="submission" date="2018-10" db="EMBL/GenBank/DDBJ databases">
        <title>GWAS and RNA-Seq identify cryptic mechanisms of antimicrobial resistance in Acinetobacter baumannii.</title>
        <authorList>
            <person name="Sahl J.W."/>
        </authorList>
    </citation>
    <scope>NUCLEOTIDE SEQUENCE [LARGE SCALE GENOMIC DNA]</scope>
    <source>
        <strain evidence="5 6">TG28175</strain>
    </source>
</reference>
<keyword evidence="2" id="KW-0067">ATP-binding</keyword>
<dbReference type="PANTHER" id="PTHR45900">
    <property type="entry name" value="RECA"/>
    <property type="match status" value="1"/>
</dbReference>
<feature type="non-terminal residue" evidence="5">
    <location>
        <position position="1"/>
    </location>
</feature>
<protein>
    <submittedName>
        <fullName evidence="5">DNA recombination/repair protein RecA</fullName>
    </submittedName>
</protein>
<dbReference type="GO" id="GO:0005524">
    <property type="term" value="F:ATP binding"/>
    <property type="evidence" value="ECO:0007669"/>
    <property type="project" value="UniProtKB-KW"/>
</dbReference>
<dbReference type="InterPro" id="IPR023400">
    <property type="entry name" value="RecA_C_sf"/>
</dbReference>
<evidence type="ECO:0000313" key="5">
    <source>
        <dbReference type="EMBL" id="RSR11478.1"/>
    </source>
</evidence>
<dbReference type="GO" id="GO:0006310">
    <property type="term" value="P:DNA recombination"/>
    <property type="evidence" value="ECO:0007669"/>
    <property type="project" value="UniProtKB-KW"/>
</dbReference>
<name>A0A429M4E3_ACIBA</name>
<gene>
    <name evidence="5" type="ORF">EA686_29665</name>
</gene>
<evidence type="ECO:0000256" key="1">
    <source>
        <dbReference type="ARBA" id="ARBA00022741"/>
    </source>
</evidence>
<dbReference type="Gene3D" id="3.30.250.10">
    <property type="entry name" value="RecA protein, C-terminal domain"/>
    <property type="match status" value="1"/>
</dbReference>
<dbReference type="AlphaFoldDB" id="A0A429M4E3"/>
<keyword evidence="3" id="KW-0233">DNA recombination</keyword>
<accession>A0A429M4E3</accession>
<organism evidence="5 6">
    <name type="scientific">Acinetobacter baumannii</name>
    <dbReference type="NCBI Taxonomy" id="470"/>
    <lineage>
        <taxon>Bacteria</taxon>
        <taxon>Pseudomonadati</taxon>
        <taxon>Pseudomonadota</taxon>
        <taxon>Gammaproteobacteria</taxon>
        <taxon>Moraxellales</taxon>
        <taxon>Moraxellaceae</taxon>
        <taxon>Acinetobacter</taxon>
        <taxon>Acinetobacter calcoaceticus/baumannii complex</taxon>
    </lineage>
</organism>
<dbReference type="InterPro" id="IPR013765">
    <property type="entry name" value="DNA_recomb/repair_RecA"/>
</dbReference>
<dbReference type="GO" id="GO:0006281">
    <property type="term" value="P:DNA repair"/>
    <property type="evidence" value="ECO:0007669"/>
    <property type="project" value="InterPro"/>
</dbReference>
<evidence type="ECO:0000259" key="4">
    <source>
        <dbReference type="Pfam" id="PF21096"/>
    </source>
</evidence>
<dbReference type="GO" id="GO:0005829">
    <property type="term" value="C:cytosol"/>
    <property type="evidence" value="ECO:0007669"/>
    <property type="project" value="TreeGrafter"/>
</dbReference>
<dbReference type="EMBL" id="RFDI01002712">
    <property type="protein sequence ID" value="RSR11478.1"/>
    <property type="molecule type" value="Genomic_DNA"/>
</dbReference>